<dbReference type="EC" id="2.7.11.1" evidence="1"/>
<evidence type="ECO:0000256" key="2">
    <source>
        <dbReference type="ARBA" id="ARBA00022527"/>
    </source>
</evidence>
<evidence type="ECO:0000256" key="6">
    <source>
        <dbReference type="ARBA" id="ARBA00022840"/>
    </source>
</evidence>
<dbReference type="PROSITE" id="PS00107">
    <property type="entry name" value="PROTEIN_KINASE_ATP"/>
    <property type="match status" value="1"/>
</dbReference>
<dbReference type="PANTHER" id="PTHR43895:SF32">
    <property type="entry name" value="SERINE_THREONINE-PROTEIN KINASE CHK1"/>
    <property type="match status" value="1"/>
</dbReference>
<evidence type="ECO:0000313" key="14">
    <source>
        <dbReference type="Proteomes" id="UP001642464"/>
    </source>
</evidence>
<name>A0ABP0H5S1_9DINO</name>
<evidence type="ECO:0000256" key="7">
    <source>
        <dbReference type="ARBA" id="ARBA00047899"/>
    </source>
</evidence>
<keyword evidence="14" id="KW-1185">Reference proteome</keyword>
<protein>
    <recommendedName>
        <fullName evidence="1">non-specific serine/threonine protein kinase</fullName>
        <ecNumber evidence="1">2.7.11.1</ecNumber>
    </recommendedName>
</protein>
<dbReference type="Proteomes" id="UP001642464">
    <property type="component" value="Unassembled WGS sequence"/>
</dbReference>
<evidence type="ECO:0000259" key="12">
    <source>
        <dbReference type="PROSITE" id="PS50011"/>
    </source>
</evidence>
<evidence type="ECO:0000256" key="3">
    <source>
        <dbReference type="ARBA" id="ARBA00022679"/>
    </source>
</evidence>
<dbReference type="InterPro" id="IPR000719">
    <property type="entry name" value="Prot_kinase_dom"/>
</dbReference>
<feature type="region of interest" description="Disordered" evidence="11">
    <location>
        <begin position="281"/>
        <end position="345"/>
    </location>
</feature>
<dbReference type="InterPro" id="IPR008271">
    <property type="entry name" value="Ser/Thr_kinase_AS"/>
</dbReference>
<evidence type="ECO:0000256" key="9">
    <source>
        <dbReference type="PROSITE-ProRule" id="PRU10141"/>
    </source>
</evidence>
<feature type="compositionally biased region" description="Low complexity" evidence="11">
    <location>
        <begin position="334"/>
        <end position="345"/>
    </location>
</feature>
<dbReference type="InterPro" id="IPR017441">
    <property type="entry name" value="Protein_kinase_ATP_BS"/>
</dbReference>
<dbReference type="SUPFAM" id="SSF56112">
    <property type="entry name" value="Protein kinase-like (PK-like)"/>
    <property type="match status" value="1"/>
</dbReference>
<dbReference type="PANTHER" id="PTHR43895">
    <property type="entry name" value="CALCIUM/CALMODULIN-DEPENDENT PROTEIN KINASE KINASE-RELATED"/>
    <property type="match status" value="1"/>
</dbReference>
<dbReference type="GO" id="GO:0016301">
    <property type="term" value="F:kinase activity"/>
    <property type="evidence" value="ECO:0007669"/>
    <property type="project" value="UniProtKB-KW"/>
</dbReference>
<keyword evidence="4 9" id="KW-0547">Nucleotide-binding</keyword>
<keyword evidence="5 13" id="KW-0418">Kinase</keyword>
<dbReference type="PROSITE" id="PS00108">
    <property type="entry name" value="PROTEIN_KINASE_ST"/>
    <property type="match status" value="1"/>
</dbReference>
<dbReference type="EMBL" id="CAXAMM010000006">
    <property type="protein sequence ID" value="CAK8985432.1"/>
    <property type="molecule type" value="Genomic_DNA"/>
</dbReference>
<evidence type="ECO:0000256" key="11">
    <source>
        <dbReference type="SAM" id="MobiDB-lite"/>
    </source>
</evidence>
<evidence type="ECO:0000256" key="1">
    <source>
        <dbReference type="ARBA" id="ARBA00012513"/>
    </source>
</evidence>
<dbReference type="Gene3D" id="1.10.510.10">
    <property type="entry name" value="Transferase(Phosphotransferase) domain 1"/>
    <property type="match status" value="1"/>
</dbReference>
<keyword evidence="6 9" id="KW-0067">ATP-binding</keyword>
<accession>A0ABP0H5S1</accession>
<keyword evidence="3" id="KW-0808">Transferase</keyword>
<dbReference type="PROSITE" id="PS50011">
    <property type="entry name" value="PROTEIN_KINASE_DOM"/>
    <property type="match status" value="1"/>
</dbReference>
<feature type="domain" description="Protein kinase" evidence="12">
    <location>
        <begin position="8"/>
        <end position="266"/>
    </location>
</feature>
<evidence type="ECO:0000256" key="10">
    <source>
        <dbReference type="RuleBase" id="RU000304"/>
    </source>
</evidence>
<proteinExistence type="inferred from homology"/>
<evidence type="ECO:0000313" key="13">
    <source>
        <dbReference type="EMBL" id="CAK8985432.1"/>
    </source>
</evidence>
<reference evidence="13 14" key="1">
    <citation type="submission" date="2024-02" db="EMBL/GenBank/DDBJ databases">
        <authorList>
            <person name="Chen Y."/>
            <person name="Shah S."/>
            <person name="Dougan E. K."/>
            <person name="Thang M."/>
            <person name="Chan C."/>
        </authorList>
    </citation>
    <scope>NUCLEOTIDE SEQUENCE [LARGE SCALE GENOMIC DNA]</scope>
</reference>
<dbReference type="SMART" id="SM00220">
    <property type="entry name" value="S_TKc"/>
    <property type="match status" value="1"/>
</dbReference>
<evidence type="ECO:0000256" key="8">
    <source>
        <dbReference type="ARBA" id="ARBA00048679"/>
    </source>
</evidence>
<feature type="binding site" evidence="9">
    <location>
        <position position="37"/>
    </location>
    <ligand>
        <name>ATP</name>
        <dbReference type="ChEBI" id="CHEBI:30616"/>
    </ligand>
</feature>
<comment type="catalytic activity">
    <reaction evidence="8">
        <text>L-seryl-[protein] + ATP = O-phospho-L-seryl-[protein] + ADP + H(+)</text>
        <dbReference type="Rhea" id="RHEA:17989"/>
        <dbReference type="Rhea" id="RHEA-COMP:9863"/>
        <dbReference type="Rhea" id="RHEA-COMP:11604"/>
        <dbReference type="ChEBI" id="CHEBI:15378"/>
        <dbReference type="ChEBI" id="CHEBI:29999"/>
        <dbReference type="ChEBI" id="CHEBI:30616"/>
        <dbReference type="ChEBI" id="CHEBI:83421"/>
        <dbReference type="ChEBI" id="CHEBI:456216"/>
        <dbReference type="EC" id="2.7.11.1"/>
    </reaction>
</comment>
<evidence type="ECO:0000256" key="4">
    <source>
        <dbReference type="ARBA" id="ARBA00022741"/>
    </source>
</evidence>
<sequence>MPKRVGKYEIHKTLGEGTFGKVKRALNSETQEWVAIKVLDKDKIQKQNMGSQVKKEISIMKLVRHPHVVQLKEVLASRTKIFIVLELVTGGELFDKIVAEGRFRERTARFYFQQLCVGTEYCHRQGVCHRDLKPENLLLDDQGNLKISDFGLSALYEQDAEADRQSLLHTTCGTPNYVAPEVLADQGYDGALADTWSIGVILYVFLAGFLPFDETTMSALFRKIQKADYSFPSWFTEEVRDLLDKILTVNPDKRWTIRQIMQHSWWKKDGPYANCSDIDATGVHVDEGGESEAHGASASAAEQDDEDDEDVPPAVPMGNGAGNGVVYDVDENDQSQSSSSKGGAAKQFPKKINAFDLINMCSGSAINRMMQQNVDDKNNRKALLYASSKPPAEIMQIVMDKFKGMEGFIEQSTYKNDSKLRTVFDFGRGHVHVKVTIRIASEDPVLCLVVFKRARGDLISFNKNISETLSSLAAVLQDVNAGDEMVDVQMG</sequence>
<comment type="caution">
    <text evidence="13">The sequence shown here is derived from an EMBL/GenBank/DDBJ whole genome shotgun (WGS) entry which is preliminary data.</text>
</comment>
<feature type="compositionally biased region" description="Basic and acidic residues" evidence="11">
    <location>
        <begin position="284"/>
        <end position="293"/>
    </location>
</feature>
<comment type="similarity">
    <text evidence="10">Belongs to the protein kinase superfamily.</text>
</comment>
<dbReference type="InterPro" id="IPR011009">
    <property type="entry name" value="Kinase-like_dom_sf"/>
</dbReference>
<evidence type="ECO:0000256" key="5">
    <source>
        <dbReference type="ARBA" id="ARBA00022777"/>
    </source>
</evidence>
<dbReference type="Gene3D" id="3.30.310.80">
    <property type="entry name" value="Kinase associated domain 1, KA1"/>
    <property type="match status" value="1"/>
</dbReference>
<keyword evidence="2 10" id="KW-0723">Serine/threonine-protein kinase</keyword>
<comment type="catalytic activity">
    <reaction evidence="7">
        <text>L-threonyl-[protein] + ATP = O-phospho-L-threonyl-[protein] + ADP + H(+)</text>
        <dbReference type="Rhea" id="RHEA:46608"/>
        <dbReference type="Rhea" id="RHEA-COMP:11060"/>
        <dbReference type="Rhea" id="RHEA-COMP:11605"/>
        <dbReference type="ChEBI" id="CHEBI:15378"/>
        <dbReference type="ChEBI" id="CHEBI:30013"/>
        <dbReference type="ChEBI" id="CHEBI:30616"/>
        <dbReference type="ChEBI" id="CHEBI:61977"/>
        <dbReference type="ChEBI" id="CHEBI:456216"/>
        <dbReference type="EC" id="2.7.11.1"/>
    </reaction>
</comment>
<organism evidence="13 14">
    <name type="scientific">Durusdinium trenchii</name>
    <dbReference type="NCBI Taxonomy" id="1381693"/>
    <lineage>
        <taxon>Eukaryota</taxon>
        <taxon>Sar</taxon>
        <taxon>Alveolata</taxon>
        <taxon>Dinophyceae</taxon>
        <taxon>Suessiales</taxon>
        <taxon>Symbiodiniaceae</taxon>
        <taxon>Durusdinium</taxon>
    </lineage>
</organism>
<feature type="compositionally biased region" description="Acidic residues" evidence="11">
    <location>
        <begin position="302"/>
        <end position="311"/>
    </location>
</feature>
<gene>
    <name evidence="13" type="ORF">SCF082_LOCUS156</name>
</gene>
<dbReference type="Pfam" id="PF00069">
    <property type="entry name" value="Pkinase"/>
    <property type="match status" value="1"/>
</dbReference>